<name>A0ABR3F4D9_9AGAR</name>
<evidence type="ECO:0000313" key="2">
    <source>
        <dbReference type="EMBL" id="KAL0570106.1"/>
    </source>
</evidence>
<gene>
    <name evidence="2" type="ORF">V5O48_011856</name>
</gene>
<feature type="compositionally biased region" description="Low complexity" evidence="1">
    <location>
        <begin position="30"/>
        <end position="56"/>
    </location>
</feature>
<protein>
    <submittedName>
        <fullName evidence="2">Uncharacterized protein</fullName>
    </submittedName>
</protein>
<feature type="compositionally biased region" description="Basic residues" evidence="1">
    <location>
        <begin position="83"/>
        <end position="95"/>
    </location>
</feature>
<accession>A0ABR3F4D9</accession>
<dbReference type="EMBL" id="JBAHYK010000993">
    <property type="protein sequence ID" value="KAL0570106.1"/>
    <property type="molecule type" value="Genomic_DNA"/>
</dbReference>
<proteinExistence type="predicted"/>
<dbReference type="Proteomes" id="UP001465976">
    <property type="component" value="Unassembled WGS sequence"/>
</dbReference>
<evidence type="ECO:0000256" key="1">
    <source>
        <dbReference type="SAM" id="MobiDB-lite"/>
    </source>
</evidence>
<dbReference type="Gene3D" id="3.60.130.30">
    <property type="match status" value="1"/>
</dbReference>
<keyword evidence="3" id="KW-1185">Reference proteome</keyword>
<comment type="caution">
    <text evidence="2">The sequence shown here is derived from an EMBL/GenBank/DDBJ whole genome shotgun (WGS) entry which is preliminary data.</text>
</comment>
<feature type="region of interest" description="Disordered" evidence="1">
    <location>
        <begin position="29"/>
        <end position="137"/>
    </location>
</feature>
<sequence>MTSDVYVDPNVHVDTLLYSALNLCNDPFGSPLTTPSSSRSSSPEPTPLQQLPPEVTVPVSLETNTPIEQEEMTSPSSVTAASTKKRKRRGKKKKLQSAEEEVASMGEREEPPKKQQRSHVQRRKKRNQEPPLFTQSDDTLEELARKHANRLFPSSTHTESTLPANDLRTLAQSTGYQGNPFTGLGNPSLGAPAPEQRIYRLDELVDDGKHNFEVVCAKEDGTSHITCPESNAVLGLVSYGPRKDETWQSNADDTVGTIKQLRPQCKFPDKATGRKGRRGQINNINWGISMGNGQQEPMQLKEQGTKQRKAAVEAIREDPAFMRIALFMSMVFLTWAPKLYLYYGSTISALLEKYPELSLPFQDCVFAAFAVNFGPETVCLPHHDTKNLAFGWCAITALGNYNWRKGGHLVLWDLRLVIEFPPSATIFVPSALICYFNTAIQPDEERYSFTCYTSGALFQLG</sequence>
<evidence type="ECO:0000313" key="3">
    <source>
        <dbReference type="Proteomes" id="UP001465976"/>
    </source>
</evidence>
<reference evidence="2 3" key="1">
    <citation type="submission" date="2024-02" db="EMBL/GenBank/DDBJ databases">
        <title>A draft genome for the cacao thread blight pathogen Marasmius crinis-equi.</title>
        <authorList>
            <person name="Cohen S.P."/>
            <person name="Baruah I.K."/>
            <person name="Amoako-Attah I."/>
            <person name="Bukari Y."/>
            <person name="Meinhardt L.W."/>
            <person name="Bailey B.A."/>
        </authorList>
    </citation>
    <scope>NUCLEOTIDE SEQUENCE [LARGE SCALE GENOMIC DNA]</scope>
    <source>
        <strain evidence="2 3">GH-76</strain>
    </source>
</reference>
<feature type="compositionally biased region" description="Basic residues" evidence="1">
    <location>
        <begin position="114"/>
        <end position="126"/>
    </location>
</feature>
<feature type="compositionally biased region" description="Polar residues" evidence="1">
    <location>
        <begin position="61"/>
        <end position="82"/>
    </location>
</feature>
<organism evidence="2 3">
    <name type="scientific">Marasmius crinis-equi</name>
    <dbReference type="NCBI Taxonomy" id="585013"/>
    <lineage>
        <taxon>Eukaryota</taxon>
        <taxon>Fungi</taxon>
        <taxon>Dikarya</taxon>
        <taxon>Basidiomycota</taxon>
        <taxon>Agaricomycotina</taxon>
        <taxon>Agaricomycetes</taxon>
        <taxon>Agaricomycetidae</taxon>
        <taxon>Agaricales</taxon>
        <taxon>Marasmiineae</taxon>
        <taxon>Marasmiaceae</taxon>
        <taxon>Marasmius</taxon>
    </lineage>
</organism>